<dbReference type="OMA" id="NLGACHV"/>
<dbReference type="GO" id="GO:0005737">
    <property type="term" value="C:cytoplasm"/>
    <property type="evidence" value="ECO:0007669"/>
    <property type="project" value="UniProtKB-SubCell"/>
</dbReference>
<feature type="region of interest" description="Disordered" evidence="6">
    <location>
        <begin position="1"/>
        <end position="25"/>
    </location>
</feature>
<keyword evidence="9" id="KW-1185">Reference proteome</keyword>
<dbReference type="GeneID" id="110975527"/>
<protein>
    <submittedName>
        <fullName evidence="10">Cold shock domain-containing protein E1-like</fullName>
    </submittedName>
</protein>
<dbReference type="PROSITE" id="PS00352">
    <property type="entry name" value="CSD_1"/>
    <property type="match status" value="3"/>
</dbReference>
<accession>A0A8B7XSE2</accession>
<feature type="domain" description="CSD" evidence="7">
    <location>
        <begin position="44"/>
        <end position="108"/>
    </location>
</feature>
<dbReference type="GO" id="GO:0003723">
    <property type="term" value="F:RNA binding"/>
    <property type="evidence" value="ECO:0007669"/>
    <property type="project" value="UniProtKB-KW"/>
</dbReference>
<dbReference type="Pfam" id="PF23456">
    <property type="entry name" value="CSDE1"/>
    <property type="match status" value="4"/>
</dbReference>
<keyword evidence="2" id="KW-0963">Cytoplasm</keyword>
<keyword evidence="4" id="KW-0694">RNA-binding</keyword>
<dbReference type="AlphaFoldDB" id="A0A8B7XSE2"/>
<comment type="similarity">
    <text evidence="5">Belongs to the UNR family.</text>
</comment>
<dbReference type="InterPro" id="IPR012340">
    <property type="entry name" value="NA-bd_OB-fold"/>
</dbReference>
<feature type="domain" description="CSD" evidence="7">
    <location>
        <begin position="211"/>
        <end position="273"/>
    </location>
</feature>
<dbReference type="CDD" id="cd04458">
    <property type="entry name" value="CSP_CDS"/>
    <property type="match status" value="2"/>
</dbReference>
<dbReference type="Pfam" id="PF00313">
    <property type="entry name" value="CSD"/>
    <property type="match status" value="5"/>
</dbReference>
<evidence type="ECO:0000259" key="8">
    <source>
        <dbReference type="PROSITE" id="PS51938"/>
    </source>
</evidence>
<dbReference type="InterPro" id="IPR011129">
    <property type="entry name" value="CSD"/>
</dbReference>
<dbReference type="PANTHER" id="PTHR12913:SF1">
    <property type="entry name" value="COLD SHOCK DOMAIN-CONTAINING PROTEIN E1"/>
    <property type="match status" value="1"/>
</dbReference>
<evidence type="ECO:0000256" key="3">
    <source>
        <dbReference type="ARBA" id="ARBA00022737"/>
    </source>
</evidence>
<feature type="domain" description="CSD" evidence="7">
    <location>
        <begin position="545"/>
        <end position="607"/>
    </location>
</feature>
<comment type="subcellular location">
    <subcellularLocation>
        <location evidence="1">Cytoplasm</location>
    </subcellularLocation>
</comment>
<dbReference type="PROSITE" id="PS51857">
    <property type="entry name" value="CSD_2"/>
    <property type="match status" value="5"/>
</dbReference>
<keyword evidence="3" id="KW-0677">Repeat</keyword>
<proteinExistence type="inferred from homology"/>
<evidence type="ECO:0000259" key="7">
    <source>
        <dbReference type="PROSITE" id="PS51857"/>
    </source>
</evidence>
<dbReference type="InterPro" id="IPR056400">
    <property type="entry name" value="CSDE1"/>
</dbReference>
<feature type="region of interest" description="Disordered" evidence="6">
    <location>
        <begin position="773"/>
        <end position="806"/>
    </location>
</feature>
<reference evidence="10" key="1">
    <citation type="submission" date="2025-08" db="UniProtKB">
        <authorList>
            <consortium name="RefSeq"/>
        </authorList>
    </citation>
    <scope>IDENTIFICATION</scope>
</reference>
<feature type="domain" description="CSD" evidence="7">
    <location>
        <begin position="702"/>
        <end position="766"/>
    </location>
</feature>
<feature type="compositionally biased region" description="Polar residues" evidence="6">
    <location>
        <begin position="1"/>
        <end position="15"/>
    </location>
</feature>
<name>A0A8B7XSE2_ACAPL</name>
<dbReference type="Proteomes" id="UP000694845">
    <property type="component" value="Unplaced"/>
</dbReference>
<dbReference type="KEGG" id="aplc:110975527"/>
<dbReference type="Pfam" id="PF12901">
    <property type="entry name" value="SUZ-C"/>
    <property type="match status" value="1"/>
</dbReference>
<gene>
    <name evidence="10" type="primary">LOC110975527</name>
</gene>
<evidence type="ECO:0000256" key="2">
    <source>
        <dbReference type="ARBA" id="ARBA00022490"/>
    </source>
</evidence>
<evidence type="ECO:0000256" key="6">
    <source>
        <dbReference type="SAM" id="MobiDB-lite"/>
    </source>
</evidence>
<evidence type="ECO:0000313" key="10">
    <source>
        <dbReference type="RefSeq" id="XP_022083778.1"/>
    </source>
</evidence>
<dbReference type="Gene3D" id="2.40.50.140">
    <property type="entry name" value="Nucleic acid-binding proteins"/>
    <property type="match status" value="6"/>
</dbReference>
<evidence type="ECO:0000313" key="9">
    <source>
        <dbReference type="Proteomes" id="UP000694845"/>
    </source>
</evidence>
<dbReference type="InterPro" id="IPR019844">
    <property type="entry name" value="CSD_CS"/>
</dbReference>
<dbReference type="InterPro" id="IPR024642">
    <property type="entry name" value="SUZ-C"/>
</dbReference>
<sequence>MATSPSWKRLNSQDSPGGIKPFRPANHQLNRAASFPPQNGASFRETGMVEKMLGSYGFITCCDRDGRLFFHGSHYDGNMENLKVGDPVEFETVPDCRTGKPIASKIIKLSPGTVSNEVISEEMLTGLVVLEAKPSKQKTPAGCPITAEYGRVAYEMNGESFFLAYGMEDMYDKGRPLKKGDKVSFFLATDKRNGNVQARRIRMVEPVQVPKYQGVVCSMKESFGFIERADVVKEIFFHYSSFTGDINDLLLGDDVEFEVGHRNDKEVAVNIKKLATGTVIFEDISEKLEEGTLSKTIPRFTTKKSNDPFPGKLIYVLDDGGKRELSFGDKDLLNSYTLCVGDIVKFNIATDKRDHLQRATNLELSEKTFKEKEATEVRETGIVAAVKDGFGFIKCVDRDARMFFHFNEMLHSGDIHISDEVEFSVMTDPTQPQRQIATRIKKLPKGTVTFQIVLTKRLKGLVDKLPDNLWGRSPGKNRDHTPELGSISYRDNGAAKVIKFHAKDTDVRIPPDLGDEVEFNIAEVKRDGSRLAVSIVVLNRSAKTSRRGHIAVLKESFGFIETEDHDHEVFFHYSEFSGDVNEIEVGDEVSYSLIRKGPKISAEEVTRLPKGTIPSMTKKPGLLQGKVIRPLRNIDPQQAEYNGLIKVIKEDDSEGAVYPYCIISLSDKHDFLQKGDPVQFQLGSSSDNGKEWACSVVTIRKILRTHVDCIKGHFGFLNYDPGDGKKLFFHMSEVQDGFDLHPGDEVEFVLIQNQQNGRHSAINIRRLSEIQRPGHLSRLKSTPSEEKGPRMIVTRTPRGPDGTKGFNLARTIQNGNNEKEI</sequence>
<dbReference type="OrthoDB" id="74319at2759"/>
<dbReference type="PROSITE" id="PS51938">
    <property type="entry name" value="SUZ_C"/>
    <property type="match status" value="1"/>
</dbReference>
<evidence type="ECO:0000256" key="1">
    <source>
        <dbReference type="ARBA" id="ARBA00004496"/>
    </source>
</evidence>
<dbReference type="SMART" id="SM00357">
    <property type="entry name" value="CSP"/>
    <property type="match status" value="5"/>
</dbReference>
<feature type="domain" description="SUZ-C" evidence="8">
    <location>
        <begin position="764"/>
        <end position="810"/>
    </location>
</feature>
<dbReference type="PANTHER" id="PTHR12913">
    <property type="entry name" value="UNR PROTEIN N-RAS UPSTREAM GENE PROTEIN"/>
    <property type="match status" value="1"/>
</dbReference>
<organism evidence="9 10">
    <name type="scientific">Acanthaster planci</name>
    <name type="common">Crown-of-thorns starfish</name>
    <dbReference type="NCBI Taxonomy" id="133434"/>
    <lineage>
        <taxon>Eukaryota</taxon>
        <taxon>Metazoa</taxon>
        <taxon>Echinodermata</taxon>
        <taxon>Eleutherozoa</taxon>
        <taxon>Asterozoa</taxon>
        <taxon>Asteroidea</taxon>
        <taxon>Valvatacea</taxon>
        <taxon>Valvatida</taxon>
        <taxon>Acanthasteridae</taxon>
        <taxon>Acanthaster</taxon>
    </lineage>
</organism>
<feature type="domain" description="CSD" evidence="7">
    <location>
        <begin position="378"/>
        <end position="442"/>
    </location>
</feature>
<dbReference type="RefSeq" id="XP_022083778.1">
    <property type="nucleotide sequence ID" value="XM_022228086.1"/>
</dbReference>
<evidence type="ECO:0000256" key="5">
    <source>
        <dbReference type="ARBA" id="ARBA00044751"/>
    </source>
</evidence>
<evidence type="ECO:0000256" key="4">
    <source>
        <dbReference type="ARBA" id="ARBA00022884"/>
    </source>
</evidence>
<dbReference type="SUPFAM" id="SSF50249">
    <property type="entry name" value="Nucleic acid-binding proteins"/>
    <property type="match status" value="5"/>
</dbReference>
<dbReference type="InterPro" id="IPR002059">
    <property type="entry name" value="CSP_DNA-bd"/>
</dbReference>